<dbReference type="Gene3D" id="3.40.50.620">
    <property type="entry name" value="HUPs"/>
    <property type="match status" value="1"/>
</dbReference>
<dbReference type="STRING" id="454.Lisr_1943"/>
<dbReference type="Pfam" id="PF00582">
    <property type="entry name" value="Usp"/>
    <property type="match status" value="1"/>
</dbReference>
<keyword evidence="4 5" id="KW-0963">Cytoplasm</keyword>
<feature type="domain" description="UspA" evidence="6">
    <location>
        <begin position="1"/>
        <end position="137"/>
    </location>
</feature>
<dbReference type="InterPro" id="IPR006015">
    <property type="entry name" value="Universal_stress_UspA"/>
</dbReference>
<dbReference type="PIRSF" id="PIRSF006276">
    <property type="entry name" value="UspA"/>
    <property type="match status" value="1"/>
</dbReference>
<reference evidence="7 9" key="1">
    <citation type="submission" date="2015-11" db="EMBL/GenBank/DDBJ databases">
        <title>Genomic analysis of 38 Legionella species identifies large and diverse effector repertoires.</title>
        <authorList>
            <person name="Burstein D."/>
            <person name="Amaro F."/>
            <person name="Zusman T."/>
            <person name="Lifshitz Z."/>
            <person name="Cohen O."/>
            <person name="Gilbert J.A."/>
            <person name="Pupko T."/>
            <person name="Shuman H.A."/>
            <person name="Segal G."/>
        </authorList>
    </citation>
    <scope>NUCLEOTIDE SEQUENCE [LARGE SCALE GENOMIC DNA]</scope>
    <source>
        <strain evidence="7 9">Bercovier 4</strain>
    </source>
</reference>
<sequence>MYNNILHATDLSEEHFHVSEKAKAIADYFKAKLYLLHVIELPASVQLAQGLGFTELAHPAKDDALTVIELLGEALSIPKEQQIVEIGSVVEHIFRKVKELNCNLIIIGSHTNDNFSTFLGSTASATVHHAPCDVITLRI</sequence>
<dbReference type="GO" id="GO:0005737">
    <property type="term" value="C:cytoplasm"/>
    <property type="evidence" value="ECO:0007669"/>
    <property type="project" value="UniProtKB-SubCell"/>
</dbReference>
<evidence type="ECO:0000256" key="2">
    <source>
        <dbReference type="ARBA" id="ARBA00008791"/>
    </source>
</evidence>
<name>A0A0W0VGT6_9GAMM</name>
<evidence type="ECO:0000313" key="8">
    <source>
        <dbReference type="EMBL" id="QBR84374.1"/>
    </source>
</evidence>
<dbReference type="Proteomes" id="UP000054761">
    <property type="component" value="Unassembled WGS sequence"/>
</dbReference>
<protein>
    <recommendedName>
        <fullName evidence="5">Universal stress protein</fullName>
    </recommendedName>
</protein>
<accession>A0A0W0VGT6</accession>
<gene>
    <name evidence="8" type="ORF">E3983_08365</name>
    <name evidence="7" type="ORF">Lisr_1943</name>
</gene>
<evidence type="ECO:0000256" key="3">
    <source>
        <dbReference type="ARBA" id="ARBA00011738"/>
    </source>
</evidence>
<evidence type="ECO:0000256" key="5">
    <source>
        <dbReference type="PIRNR" id="PIRNR006276"/>
    </source>
</evidence>
<comment type="similarity">
    <text evidence="2 5">Belongs to the universal stress protein A family.</text>
</comment>
<evidence type="ECO:0000313" key="9">
    <source>
        <dbReference type="Proteomes" id="UP000054761"/>
    </source>
</evidence>
<comment type="subcellular location">
    <subcellularLocation>
        <location evidence="1 5">Cytoplasm</location>
    </subcellularLocation>
</comment>
<dbReference type="InterPro" id="IPR006016">
    <property type="entry name" value="UspA"/>
</dbReference>
<dbReference type="PANTHER" id="PTHR46268">
    <property type="entry name" value="STRESS RESPONSE PROTEIN NHAX"/>
    <property type="match status" value="1"/>
</dbReference>
<dbReference type="PANTHER" id="PTHR46268:SF23">
    <property type="entry name" value="UNIVERSAL STRESS PROTEIN A-RELATED"/>
    <property type="match status" value="1"/>
</dbReference>
<comment type="subunit">
    <text evidence="3">Homodimer.</text>
</comment>
<evidence type="ECO:0000256" key="4">
    <source>
        <dbReference type="ARBA" id="ARBA00022490"/>
    </source>
</evidence>
<evidence type="ECO:0000256" key="1">
    <source>
        <dbReference type="ARBA" id="ARBA00004496"/>
    </source>
</evidence>
<evidence type="ECO:0000259" key="6">
    <source>
        <dbReference type="Pfam" id="PF00582"/>
    </source>
</evidence>
<dbReference type="PRINTS" id="PR01438">
    <property type="entry name" value="UNVRSLSTRESS"/>
</dbReference>
<dbReference type="Proteomes" id="UP000295517">
    <property type="component" value="Chromosome"/>
</dbReference>
<dbReference type="AlphaFoldDB" id="A0A0W0VGT6"/>
<evidence type="ECO:0000313" key="10">
    <source>
        <dbReference type="Proteomes" id="UP000295517"/>
    </source>
</evidence>
<reference evidence="8 10" key="2">
    <citation type="submission" date="2019-03" db="EMBL/GenBank/DDBJ databases">
        <title>Diverse conjugative elements silence natural transformation in Legionella species.</title>
        <authorList>
            <person name="Durieux I."/>
            <person name="Ginevra C."/>
            <person name="Attaiech L."/>
            <person name="Picq K."/>
            <person name="Juan P.A."/>
            <person name="Jarraud S."/>
            <person name="Charpentier X."/>
        </authorList>
    </citation>
    <scope>NUCLEOTIDE SEQUENCE [LARGE SCALE GENOMIC DNA]</scope>
    <source>
        <strain evidence="8 10">HL-0427-4011</strain>
    </source>
</reference>
<dbReference type="PATRIC" id="fig|454.4.peg.2118"/>
<dbReference type="InterPro" id="IPR014729">
    <property type="entry name" value="Rossmann-like_a/b/a_fold"/>
</dbReference>
<evidence type="ECO:0000313" key="7">
    <source>
        <dbReference type="EMBL" id="KTD19381.1"/>
    </source>
</evidence>
<organism evidence="7 9">
    <name type="scientific">Legionella israelensis</name>
    <dbReference type="NCBI Taxonomy" id="454"/>
    <lineage>
        <taxon>Bacteria</taxon>
        <taxon>Pseudomonadati</taxon>
        <taxon>Pseudomonadota</taxon>
        <taxon>Gammaproteobacteria</taxon>
        <taxon>Legionellales</taxon>
        <taxon>Legionellaceae</taxon>
        <taxon>Legionella</taxon>
    </lineage>
</organism>
<dbReference type="SUPFAM" id="SSF52402">
    <property type="entry name" value="Adenine nucleotide alpha hydrolases-like"/>
    <property type="match status" value="1"/>
</dbReference>
<dbReference type="EMBL" id="CP038254">
    <property type="protein sequence ID" value="QBR84374.1"/>
    <property type="molecule type" value="Genomic_DNA"/>
</dbReference>
<dbReference type="OrthoDB" id="9792500at2"/>
<proteinExistence type="inferred from homology"/>
<dbReference type="RefSeq" id="WP_058502267.1">
    <property type="nucleotide sequence ID" value="NZ_CAAAJA010000021.1"/>
</dbReference>
<dbReference type="EMBL" id="LNYH01000112">
    <property type="protein sequence ID" value="KTD19381.1"/>
    <property type="molecule type" value="Genomic_DNA"/>
</dbReference>
<keyword evidence="9" id="KW-1185">Reference proteome</keyword>